<dbReference type="InterPro" id="IPR027417">
    <property type="entry name" value="P-loop_NTPase"/>
</dbReference>
<sequence>MNSPYIEVSGVSKRFGTQQVLDDMNFTVRRGEIVGLLGPNGSGKTTMIRLLNGVILPDAGSISVGGHNPAVEGDPIRRKSGILTEGAGMYHELTGLQNLEFFAKLYGVRDQKRLYELLEQFDLTAHMHKLAGTYSTGMKKRLGLAKALLHRPELLFLDEPTNGLDPEGIQLVMKYIRELNRTEGTTILLCSHVLHQIQEVCHEFIFMEYGKVIEQGTNREIESKYVTETVLRVETGLQINADRFAGVSVRRVGDEVLEFRLPNKDGISPLLQAILQKSWVHEAVITNRDLEALYFKVRGEQHE</sequence>
<evidence type="ECO:0000256" key="2">
    <source>
        <dbReference type="ARBA" id="ARBA00022448"/>
    </source>
</evidence>
<evidence type="ECO:0000256" key="3">
    <source>
        <dbReference type="ARBA" id="ARBA00022741"/>
    </source>
</evidence>
<dbReference type="EMBL" id="JMIR01000015">
    <property type="protein sequence ID" value="KEO83048.1"/>
    <property type="molecule type" value="Genomic_DNA"/>
</dbReference>
<dbReference type="SMART" id="SM00382">
    <property type="entry name" value="AAA"/>
    <property type="match status" value="1"/>
</dbReference>
<dbReference type="InterPro" id="IPR003439">
    <property type="entry name" value="ABC_transporter-like_ATP-bd"/>
</dbReference>
<accession>A0A074LT49</accession>
<dbReference type="Proteomes" id="UP000027931">
    <property type="component" value="Unassembled WGS sequence"/>
</dbReference>
<evidence type="ECO:0000313" key="7">
    <source>
        <dbReference type="Proteomes" id="UP000027931"/>
    </source>
</evidence>
<dbReference type="InterPro" id="IPR003593">
    <property type="entry name" value="AAA+_ATPase"/>
</dbReference>
<organism evidence="6 7">
    <name type="scientific">Tumebacillus flagellatus</name>
    <dbReference type="NCBI Taxonomy" id="1157490"/>
    <lineage>
        <taxon>Bacteria</taxon>
        <taxon>Bacillati</taxon>
        <taxon>Bacillota</taxon>
        <taxon>Bacilli</taxon>
        <taxon>Bacillales</taxon>
        <taxon>Alicyclobacillaceae</taxon>
        <taxon>Tumebacillus</taxon>
    </lineage>
</organism>
<dbReference type="eggNOG" id="COG1131">
    <property type="taxonomic scope" value="Bacteria"/>
</dbReference>
<evidence type="ECO:0000256" key="1">
    <source>
        <dbReference type="ARBA" id="ARBA00005417"/>
    </source>
</evidence>
<dbReference type="PANTHER" id="PTHR42711:SF5">
    <property type="entry name" value="ABC TRANSPORTER ATP-BINDING PROTEIN NATA"/>
    <property type="match status" value="1"/>
</dbReference>
<dbReference type="InterPro" id="IPR050763">
    <property type="entry name" value="ABC_transporter_ATP-binding"/>
</dbReference>
<dbReference type="PROSITE" id="PS50893">
    <property type="entry name" value="ABC_TRANSPORTER_2"/>
    <property type="match status" value="1"/>
</dbReference>
<comment type="similarity">
    <text evidence="1">Belongs to the ABC transporter superfamily.</text>
</comment>
<evidence type="ECO:0000256" key="4">
    <source>
        <dbReference type="ARBA" id="ARBA00022840"/>
    </source>
</evidence>
<dbReference type="STRING" id="1157490.EL26_12225"/>
<comment type="caution">
    <text evidence="6">The sequence shown here is derived from an EMBL/GenBank/DDBJ whole genome shotgun (WGS) entry which is preliminary data.</text>
</comment>
<dbReference type="PANTHER" id="PTHR42711">
    <property type="entry name" value="ABC TRANSPORTER ATP-BINDING PROTEIN"/>
    <property type="match status" value="1"/>
</dbReference>
<dbReference type="Pfam" id="PF00005">
    <property type="entry name" value="ABC_tran"/>
    <property type="match status" value="1"/>
</dbReference>
<dbReference type="AlphaFoldDB" id="A0A074LT49"/>
<dbReference type="RefSeq" id="WP_038088611.1">
    <property type="nucleotide sequence ID" value="NZ_JMIR01000015.1"/>
</dbReference>
<evidence type="ECO:0000259" key="5">
    <source>
        <dbReference type="PROSITE" id="PS50893"/>
    </source>
</evidence>
<evidence type="ECO:0000313" key="6">
    <source>
        <dbReference type="EMBL" id="KEO83048.1"/>
    </source>
</evidence>
<dbReference type="SUPFAM" id="SSF52540">
    <property type="entry name" value="P-loop containing nucleoside triphosphate hydrolases"/>
    <property type="match status" value="1"/>
</dbReference>
<keyword evidence="3" id="KW-0547">Nucleotide-binding</keyword>
<dbReference type="GO" id="GO:0005524">
    <property type="term" value="F:ATP binding"/>
    <property type="evidence" value="ECO:0007669"/>
    <property type="project" value="UniProtKB-KW"/>
</dbReference>
<dbReference type="GO" id="GO:0016887">
    <property type="term" value="F:ATP hydrolysis activity"/>
    <property type="evidence" value="ECO:0007669"/>
    <property type="project" value="InterPro"/>
</dbReference>
<proteinExistence type="inferred from homology"/>
<reference evidence="6 7" key="1">
    <citation type="journal article" date="2013" name="Int. J. Syst. Evol. Microbiol.">
        <title>Tumebacillus flagellatus sp. nov., an alpha-amylase/pullulanase-producing bacterium isolated from cassava wastewater.</title>
        <authorList>
            <person name="Wang Q."/>
            <person name="Xie N."/>
            <person name="Qin Y."/>
            <person name="Shen N."/>
            <person name="Zhu J."/>
            <person name="Mi H."/>
            <person name="Huang R."/>
        </authorList>
    </citation>
    <scope>NUCLEOTIDE SEQUENCE [LARGE SCALE GENOMIC DNA]</scope>
    <source>
        <strain evidence="6 7">GST4</strain>
    </source>
</reference>
<protein>
    <submittedName>
        <fullName evidence="6">ABC transporter ATP-binding protein</fullName>
    </submittedName>
</protein>
<gene>
    <name evidence="6" type="ORF">EL26_12225</name>
</gene>
<keyword evidence="2" id="KW-0813">Transport</keyword>
<feature type="domain" description="ABC transporter" evidence="5">
    <location>
        <begin position="6"/>
        <end position="234"/>
    </location>
</feature>
<name>A0A074LT49_9BACL</name>
<dbReference type="Gene3D" id="3.40.50.300">
    <property type="entry name" value="P-loop containing nucleotide triphosphate hydrolases"/>
    <property type="match status" value="1"/>
</dbReference>
<dbReference type="CDD" id="cd03230">
    <property type="entry name" value="ABC_DR_subfamily_A"/>
    <property type="match status" value="1"/>
</dbReference>
<keyword evidence="4 6" id="KW-0067">ATP-binding</keyword>
<keyword evidence="7" id="KW-1185">Reference proteome</keyword>
<dbReference type="OrthoDB" id="2290519at2"/>